<evidence type="ECO:0000256" key="2">
    <source>
        <dbReference type="ARBA" id="ARBA00007639"/>
    </source>
</evidence>
<sequence>MTKGVCFSMKKLFLAAAAVAMLAGSAGASEMAQSGKGMTVWFDAGGSVGEPYATTVVNGAKQAAIDLGVDLKIVYSDWNPEKMLENFKTGLAANPTGFVVMGHPGDDAYEPLIDEAFAKGMIVTCVDTALPRLQGKYQARGFGYVGTDNWRQGAEMAREILRRGGLKQGDRAFVWGLKRLEGRGRRARALLEEFGKAGLTVDYLEISDEINKDAALGAPVLSGYLASHPDCKVIVVDHGGLTGQLGNFLRAAGVKPGEIYATGFSLTPATVGAIEAGYLNLTSEAQPYLMGYLSVLQIVNTAKYKFGGLNVDTGGGYISQDNIAAVAPLANAGIR</sequence>
<proteinExistence type="inferred from homology"/>
<evidence type="ECO:0000259" key="5">
    <source>
        <dbReference type="Pfam" id="PF13407"/>
    </source>
</evidence>
<dbReference type="SUPFAM" id="SSF53822">
    <property type="entry name" value="Periplasmic binding protein-like I"/>
    <property type="match status" value="1"/>
</dbReference>
<evidence type="ECO:0000256" key="1">
    <source>
        <dbReference type="ARBA" id="ARBA00004196"/>
    </source>
</evidence>
<name>A0ABM9ZY28_9BACT</name>
<keyword evidence="3 4" id="KW-0732">Signal</keyword>
<dbReference type="Gene3D" id="3.40.50.2300">
    <property type="match status" value="2"/>
</dbReference>
<comment type="caution">
    <text evidence="6">The sequence shown here is derived from an EMBL/GenBank/DDBJ whole genome shotgun (WGS) entry which is preliminary data.</text>
</comment>
<evidence type="ECO:0000256" key="3">
    <source>
        <dbReference type="ARBA" id="ARBA00022729"/>
    </source>
</evidence>
<feature type="chain" id="PRO_5045790494" description="Periplasmic binding protein domain-containing protein" evidence="4">
    <location>
        <begin position="29"/>
        <end position="335"/>
    </location>
</feature>
<reference evidence="6 7" key="1">
    <citation type="submission" date="2009-12" db="EMBL/GenBank/DDBJ databases">
        <authorList>
            <person name="Shrivastava S."/>
            <person name="Madupu R."/>
            <person name="Durkin A.S."/>
            <person name="Torralba M."/>
            <person name="Methe B."/>
            <person name="Sutton G.G."/>
            <person name="Strausberg R.L."/>
            <person name="Nelson K.E."/>
        </authorList>
    </citation>
    <scope>NUCLEOTIDE SEQUENCE [LARGE SCALE GENOMIC DNA]</scope>
    <source>
        <strain evidence="6 7">W5455</strain>
    </source>
</reference>
<comment type="similarity">
    <text evidence="2">Belongs to the bacterial solute-binding protein 2 family.</text>
</comment>
<feature type="domain" description="Periplasmic binding protein" evidence="5">
    <location>
        <begin position="48"/>
        <end position="302"/>
    </location>
</feature>
<dbReference type="EMBL" id="ADFP01000015">
    <property type="protein sequence ID" value="EFB91827.1"/>
    <property type="molecule type" value="Genomic_DNA"/>
</dbReference>
<protein>
    <recommendedName>
        <fullName evidence="5">Periplasmic binding protein domain-containing protein</fullName>
    </recommendedName>
</protein>
<dbReference type="Pfam" id="PF13407">
    <property type="entry name" value="Peripla_BP_4"/>
    <property type="match status" value="1"/>
</dbReference>
<dbReference type="PANTHER" id="PTHR46847:SF1">
    <property type="entry name" value="D-ALLOSE-BINDING PERIPLASMIC PROTEIN-RELATED"/>
    <property type="match status" value="1"/>
</dbReference>
<keyword evidence="7" id="KW-1185">Reference proteome</keyword>
<gene>
    <name evidence="6" type="ORF">HMPREF7215_1425</name>
</gene>
<dbReference type="Proteomes" id="UP000006462">
    <property type="component" value="Unassembled WGS sequence"/>
</dbReference>
<organism evidence="6 7">
    <name type="scientific">Pyramidobacter piscolens W5455</name>
    <dbReference type="NCBI Taxonomy" id="352165"/>
    <lineage>
        <taxon>Bacteria</taxon>
        <taxon>Thermotogati</taxon>
        <taxon>Synergistota</taxon>
        <taxon>Synergistia</taxon>
        <taxon>Synergistales</taxon>
        <taxon>Dethiosulfovibrionaceae</taxon>
        <taxon>Pyramidobacter</taxon>
    </lineage>
</organism>
<dbReference type="CDD" id="cd19966">
    <property type="entry name" value="PBP1_ABC_sugar_binding-like"/>
    <property type="match status" value="1"/>
</dbReference>
<dbReference type="InterPro" id="IPR028082">
    <property type="entry name" value="Peripla_BP_I"/>
</dbReference>
<feature type="signal peptide" evidence="4">
    <location>
        <begin position="1"/>
        <end position="28"/>
    </location>
</feature>
<evidence type="ECO:0000313" key="7">
    <source>
        <dbReference type="Proteomes" id="UP000006462"/>
    </source>
</evidence>
<evidence type="ECO:0000313" key="6">
    <source>
        <dbReference type="EMBL" id="EFB91827.1"/>
    </source>
</evidence>
<evidence type="ECO:0000256" key="4">
    <source>
        <dbReference type="SAM" id="SignalP"/>
    </source>
</evidence>
<comment type="subcellular location">
    <subcellularLocation>
        <location evidence="1">Cell envelope</location>
    </subcellularLocation>
</comment>
<dbReference type="InterPro" id="IPR025997">
    <property type="entry name" value="SBP_2_dom"/>
</dbReference>
<dbReference type="PANTHER" id="PTHR46847">
    <property type="entry name" value="D-ALLOSE-BINDING PERIPLASMIC PROTEIN-RELATED"/>
    <property type="match status" value="1"/>
</dbReference>
<accession>A0ABM9ZY28</accession>